<evidence type="ECO:0000313" key="1">
    <source>
        <dbReference type="EMBL" id="ASA24467.1"/>
    </source>
</evidence>
<reference evidence="1 2" key="1">
    <citation type="submission" date="2017-06" db="EMBL/GenBank/DDBJ databases">
        <title>Complete genome sequence of Paenibacillus donghaensis KCTC 13049T isolated from East Sea sediment, South Korea.</title>
        <authorList>
            <person name="Jung B.K."/>
            <person name="Hong S.-J."/>
            <person name="Shin J.-H."/>
        </authorList>
    </citation>
    <scope>NUCLEOTIDE SEQUENCE [LARGE SCALE GENOMIC DNA]</scope>
    <source>
        <strain evidence="1 2">KCTC 13049</strain>
    </source>
</reference>
<protein>
    <submittedName>
        <fullName evidence="1">Uncharacterized protein</fullName>
    </submittedName>
</protein>
<proteinExistence type="predicted"/>
<keyword evidence="2" id="KW-1185">Reference proteome</keyword>
<name>A0A2Z2KFB0_9BACL</name>
<dbReference type="OrthoDB" id="2349072at2"/>
<evidence type="ECO:0000313" key="2">
    <source>
        <dbReference type="Proteomes" id="UP000249890"/>
    </source>
</evidence>
<dbReference type="KEGG" id="pdh:B9T62_29180"/>
<dbReference type="RefSeq" id="WP_087918438.1">
    <property type="nucleotide sequence ID" value="NZ_CP021780.1"/>
</dbReference>
<dbReference type="EMBL" id="CP021780">
    <property type="protein sequence ID" value="ASA24467.1"/>
    <property type="molecule type" value="Genomic_DNA"/>
</dbReference>
<sequence length="391" mass="43329">MQRLGGAQRTETKESDVQSLHLAQKGLSEAAAYIQSQLEGLQLQDVDPAQLQTILQGLDKHKSSLKVTTELEAAMNGRVENIEYKEKIVGNQSIKYIIHIGASAMVNGVQRKLTQQITLESYPDFLKYAFGSEQTLRLNGAPLLQGNIYAGDKLVVTDTAKYSYGGLKQAENIRLFPTVSANSSATAKGEVHVQSVDSIRYTEGATAVTEGVDDGQFALSEGNRDFTNIQSKILHITPDKVKIKEQKKFVQINVEESFIEKLAQALLAQSPRDSETARKNLRDELRLKNKEGTAALNTWLTGSKMVEHIPGMPVVPVKEQPETYATPERIQELEDRYKVEMKVYEGELEQLGKLDASIVFNGNVRDMLVDGLDYKQINYTPASQNTTNPPG</sequence>
<gene>
    <name evidence="1" type="ORF">B9T62_29180</name>
</gene>
<dbReference type="AlphaFoldDB" id="A0A2Z2KFB0"/>
<dbReference type="Proteomes" id="UP000249890">
    <property type="component" value="Chromosome"/>
</dbReference>
<accession>A0A2Z2KFB0</accession>
<organism evidence="1 2">
    <name type="scientific">Paenibacillus donghaensis</name>
    <dbReference type="NCBI Taxonomy" id="414771"/>
    <lineage>
        <taxon>Bacteria</taxon>
        <taxon>Bacillati</taxon>
        <taxon>Bacillota</taxon>
        <taxon>Bacilli</taxon>
        <taxon>Bacillales</taxon>
        <taxon>Paenibacillaceae</taxon>
        <taxon>Paenibacillus</taxon>
    </lineage>
</organism>